<protein>
    <recommendedName>
        <fullName evidence="1">DNA polymerase III subunit psi</fullName>
    </recommendedName>
</protein>
<dbReference type="PIRSF" id="PIRSF029225">
    <property type="entry name" value="DNA_pol_III_psi"/>
    <property type="match status" value="1"/>
</dbReference>
<dbReference type="SUPFAM" id="SSF102220">
    <property type="entry name" value="DNA polymerase III psi subunit"/>
    <property type="match status" value="1"/>
</dbReference>
<organism evidence="2 3">
    <name type="scientific">Plesiomonas shigelloides</name>
    <name type="common">Aeromonas shigelloides</name>
    <dbReference type="NCBI Taxonomy" id="703"/>
    <lineage>
        <taxon>Bacteria</taxon>
        <taxon>Pseudomonadati</taxon>
        <taxon>Pseudomonadota</taxon>
        <taxon>Gammaproteobacteria</taxon>
        <taxon>Enterobacterales</taxon>
        <taxon>Enterobacteriaceae</taxon>
        <taxon>Plesiomonas</taxon>
    </lineage>
</organism>
<dbReference type="EMBL" id="JAFNAA010000012">
    <property type="protein sequence ID" value="MBO1108854.1"/>
    <property type="molecule type" value="Genomic_DNA"/>
</dbReference>
<evidence type="ECO:0000256" key="1">
    <source>
        <dbReference type="PIRNR" id="PIRNR029225"/>
    </source>
</evidence>
<accession>A0A8I1W6N9</accession>
<keyword evidence="1" id="KW-0239">DNA-directed DNA polymerase</keyword>
<keyword evidence="1" id="KW-0548">Nucleotidyltransferase</keyword>
<evidence type="ECO:0000313" key="3">
    <source>
        <dbReference type="Proteomes" id="UP000664658"/>
    </source>
</evidence>
<dbReference type="AlphaFoldDB" id="A0A8I1W6N9"/>
<proteinExistence type="predicted"/>
<dbReference type="InterPro" id="IPR036654">
    <property type="entry name" value="DNA_pol_III_psi_sf"/>
</dbReference>
<dbReference type="GO" id="GO:0003887">
    <property type="term" value="F:DNA-directed DNA polymerase activity"/>
    <property type="evidence" value="ECO:0007669"/>
    <property type="project" value="UniProtKB-KW"/>
</dbReference>
<reference evidence="2" key="1">
    <citation type="submission" date="2021-03" db="EMBL/GenBank/DDBJ databases">
        <title>Plesiomonas shigelloides zfcc0051, isolated from zebrafish feces.</title>
        <authorList>
            <person name="Vanderhoek Z."/>
            <person name="Gaulke C."/>
        </authorList>
    </citation>
    <scope>NUCLEOTIDE SEQUENCE</scope>
    <source>
        <strain evidence="2">Zfcc0051</strain>
    </source>
</reference>
<gene>
    <name evidence="2" type="ORF">J2R62_11630</name>
</gene>
<sequence>MVTRRDWILEQMGITQWQLRHPSLLQGDVSVAVGPHIRLVIVAEQPPALSVRLCQDVLSTLQVTAEQVCCIRPEQVAFLRIAQPCWFWLMGCEAETPDGCRALHSPVLARFGPDAQAKRQLWQQIVTYEQL</sequence>
<comment type="function">
    <text evidence="1">Part of the beta sliding clamp loading complex, which hydrolyzes ATP to load the beta clamp onto primed DNA to form the DNA replication pre-initiation complex. DNA polymerase III is a complex, multichain enzyme responsible for most of the replicative synthesis in bacteria. This DNA polymerase also exhibits 3' to 5' exonuclease activity.</text>
</comment>
<evidence type="ECO:0000313" key="2">
    <source>
        <dbReference type="EMBL" id="MBO1108854.1"/>
    </source>
</evidence>
<dbReference type="InterPro" id="IPR004615">
    <property type="entry name" value="DNA_pol_III_psi"/>
</dbReference>
<dbReference type="GO" id="GO:0008408">
    <property type="term" value="F:3'-5' exonuclease activity"/>
    <property type="evidence" value="ECO:0007669"/>
    <property type="project" value="InterPro"/>
</dbReference>
<keyword evidence="1" id="KW-0808">Transferase</keyword>
<comment type="caution">
    <text evidence="2">The sequence shown here is derived from an EMBL/GenBank/DDBJ whole genome shotgun (WGS) entry which is preliminary data.</text>
</comment>
<keyword evidence="1" id="KW-0235">DNA replication</keyword>
<dbReference type="Proteomes" id="UP000664658">
    <property type="component" value="Unassembled WGS sequence"/>
</dbReference>
<dbReference type="Pfam" id="PF03603">
    <property type="entry name" value="DNA_III_psi"/>
    <property type="match status" value="1"/>
</dbReference>
<dbReference type="RefSeq" id="WP_207542259.1">
    <property type="nucleotide sequence ID" value="NZ_JAFNAA010000012.1"/>
</dbReference>
<name>A0A8I1W6N9_PLESH</name>
<dbReference type="GO" id="GO:0006260">
    <property type="term" value="P:DNA replication"/>
    <property type="evidence" value="ECO:0007669"/>
    <property type="project" value="UniProtKB-KW"/>
</dbReference>
<dbReference type="Gene3D" id="3.40.50.10220">
    <property type="entry name" value="DNA polymerase III, psi subunit"/>
    <property type="match status" value="1"/>
</dbReference>